<keyword evidence="2" id="KW-1185">Reference proteome</keyword>
<comment type="caution">
    <text evidence="1">The sequence shown here is derived from an EMBL/GenBank/DDBJ whole genome shotgun (WGS) entry which is preliminary data.</text>
</comment>
<dbReference type="Proteomes" id="UP000582016">
    <property type="component" value="Unassembled WGS sequence"/>
</dbReference>
<dbReference type="EMBL" id="JAAOAQ010000263">
    <property type="protein sequence ID" value="KAF5558876.1"/>
    <property type="molecule type" value="Genomic_DNA"/>
</dbReference>
<gene>
    <name evidence="1" type="ORF">FPHYL_7217</name>
</gene>
<dbReference type="AlphaFoldDB" id="A0A8H5N9V4"/>
<evidence type="ECO:0000313" key="1">
    <source>
        <dbReference type="EMBL" id="KAF5558876.1"/>
    </source>
</evidence>
<evidence type="ECO:0000313" key="2">
    <source>
        <dbReference type="Proteomes" id="UP000582016"/>
    </source>
</evidence>
<accession>A0A8H5N9V4</accession>
<protein>
    <submittedName>
        <fullName evidence="1">Uncharacterized protein</fullName>
    </submittedName>
</protein>
<name>A0A8H5N9V4_9HYPO</name>
<sequence length="104" mass="12265">MYETPPNLFRMDIWFGRKKLVPEIPNLDLLNRACGGQRCTMMSPSNEQIVIRVEFDIPCCTDSPKAEKEAVFAYLEHTNFFDSWEIIRLYVLEQDGNAHRQFFM</sequence>
<reference evidence="1 2" key="1">
    <citation type="submission" date="2020-05" db="EMBL/GenBank/DDBJ databases">
        <title>Identification and distribution of gene clusters putatively required for synthesis of sphingolipid metabolism inhibitors in phylogenetically diverse species of the filamentous fungus Fusarium.</title>
        <authorList>
            <person name="Kim H.-S."/>
            <person name="Busman M."/>
            <person name="Brown D.W."/>
            <person name="Divon H."/>
            <person name="Uhlig S."/>
            <person name="Proctor R.H."/>
        </authorList>
    </citation>
    <scope>NUCLEOTIDE SEQUENCE [LARGE SCALE GENOMIC DNA]</scope>
    <source>
        <strain evidence="1 2">NRRL 13617</strain>
    </source>
</reference>
<proteinExistence type="predicted"/>
<organism evidence="1 2">
    <name type="scientific">Fusarium phyllophilum</name>
    <dbReference type="NCBI Taxonomy" id="47803"/>
    <lineage>
        <taxon>Eukaryota</taxon>
        <taxon>Fungi</taxon>
        <taxon>Dikarya</taxon>
        <taxon>Ascomycota</taxon>
        <taxon>Pezizomycotina</taxon>
        <taxon>Sordariomycetes</taxon>
        <taxon>Hypocreomycetidae</taxon>
        <taxon>Hypocreales</taxon>
        <taxon>Nectriaceae</taxon>
        <taxon>Fusarium</taxon>
        <taxon>Fusarium fujikuroi species complex</taxon>
    </lineage>
</organism>